<accession>K9WXG8</accession>
<sequence length="353" mass="40940">MQVIKTIQEIASHIQINYSDLSGSHIHYQRQKQSADIVAMLKKMPEKIQYDYLGILVRNLIFDVYFSGEIALEKRNTSRENRANADSEIEENTAAEVDWEFCEQLHQNNQSRGWWNPGFLILRQEADGSLAVEKKGVTTYIQRDKYLCLEEQSAAVGDFVSVYTPPDRVLYKFLMAFGNLASFYENSPAFIYFNFSSQTAVVVMRFLTKRLNEIQVPFCFNVLHNPYNYGRYDSGCLRIDQDSYAVVRPVLQTVYAENALHFQTQVPIFTKMLAPGLALAENPEPEYEFYFREEFGMNRCQIVANALIEAHKNNDESSEARIKYILQHFDRFGIDLERPYLNPNSEDIYTPLV</sequence>
<dbReference type="InterPro" id="IPR040871">
    <property type="entry name" value="HopA1"/>
</dbReference>
<evidence type="ECO:0000313" key="1">
    <source>
        <dbReference type="EMBL" id="AFZ24509.1"/>
    </source>
</evidence>
<dbReference type="EMBL" id="CP003642">
    <property type="protein sequence ID" value="AFZ24509.1"/>
    <property type="molecule type" value="Genomic_DNA"/>
</dbReference>
<organism evidence="1 2">
    <name type="scientific">Cylindrospermum stagnale PCC 7417</name>
    <dbReference type="NCBI Taxonomy" id="56107"/>
    <lineage>
        <taxon>Bacteria</taxon>
        <taxon>Bacillati</taxon>
        <taxon>Cyanobacteriota</taxon>
        <taxon>Cyanophyceae</taxon>
        <taxon>Nostocales</taxon>
        <taxon>Nostocaceae</taxon>
        <taxon>Cylindrospermum</taxon>
    </lineage>
</organism>
<protein>
    <submittedName>
        <fullName evidence="1">Uncharacterized protein</fullName>
    </submittedName>
</protein>
<dbReference type="KEGG" id="csg:Cylst_2279"/>
<dbReference type="HOGENOM" id="CLU_766668_0_0_3"/>
<dbReference type="RefSeq" id="WP_015207763.1">
    <property type="nucleotide sequence ID" value="NC_019757.1"/>
</dbReference>
<gene>
    <name evidence="1" type="ORF">Cylst_2279</name>
</gene>
<dbReference type="Proteomes" id="UP000010475">
    <property type="component" value="Chromosome"/>
</dbReference>
<keyword evidence="2" id="KW-1185">Reference proteome</keyword>
<reference evidence="1 2" key="1">
    <citation type="submission" date="2012-06" db="EMBL/GenBank/DDBJ databases">
        <title>Finished chromosome of genome of Cylindrospermum stagnale PCC 7417.</title>
        <authorList>
            <consortium name="US DOE Joint Genome Institute"/>
            <person name="Gugger M."/>
            <person name="Coursin T."/>
            <person name="Rippka R."/>
            <person name="Tandeau De Marsac N."/>
            <person name="Huntemann M."/>
            <person name="Wei C.-L."/>
            <person name="Han J."/>
            <person name="Detter J.C."/>
            <person name="Han C."/>
            <person name="Tapia R."/>
            <person name="Chen A."/>
            <person name="Kyrpides N."/>
            <person name="Mavromatis K."/>
            <person name="Markowitz V."/>
            <person name="Szeto E."/>
            <person name="Ivanova N."/>
            <person name="Pagani I."/>
            <person name="Pati A."/>
            <person name="Goodwin L."/>
            <person name="Nordberg H.P."/>
            <person name="Cantor M.N."/>
            <person name="Hua S.X."/>
            <person name="Woyke T."/>
            <person name="Kerfeld C.A."/>
        </authorList>
    </citation>
    <scope>NUCLEOTIDE SEQUENCE [LARGE SCALE GENOMIC DNA]</scope>
    <source>
        <strain evidence="1 2">PCC 7417</strain>
    </source>
</reference>
<proteinExistence type="predicted"/>
<dbReference type="Pfam" id="PF17914">
    <property type="entry name" value="HopA1"/>
    <property type="match status" value="1"/>
</dbReference>
<dbReference type="eggNOG" id="COG4403">
    <property type="taxonomic scope" value="Bacteria"/>
</dbReference>
<evidence type="ECO:0000313" key="2">
    <source>
        <dbReference type="Proteomes" id="UP000010475"/>
    </source>
</evidence>
<dbReference type="AlphaFoldDB" id="K9WXG8"/>
<dbReference type="PATRIC" id="fig|56107.3.peg.2513"/>
<name>K9WXG8_9NOST</name>
<dbReference type="OrthoDB" id="939976at2"/>
<dbReference type="STRING" id="56107.Cylst_2279"/>